<evidence type="ECO:0000256" key="6">
    <source>
        <dbReference type="ARBA" id="ARBA00022475"/>
    </source>
</evidence>
<keyword evidence="12" id="KW-0961">Cell wall biogenesis/degradation</keyword>
<accession>A0A073KJZ1</accession>
<evidence type="ECO:0000256" key="7">
    <source>
        <dbReference type="ARBA" id="ARBA00022692"/>
    </source>
</evidence>
<keyword evidence="8" id="KW-0133">Cell shape</keyword>
<evidence type="ECO:0000256" key="3">
    <source>
        <dbReference type="ARBA" id="ARBA00004752"/>
    </source>
</evidence>
<comment type="similarity">
    <text evidence="4">Belongs to the transpeptidase family.</text>
</comment>
<dbReference type="OrthoDB" id="9770103at2"/>
<dbReference type="Gene3D" id="3.90.1310.10">
    <property type="entry name" value="Penicillin-binding protein 2a (Domain 2)"/>
    <property type="match status" value="1"/>
</dbReference>
<evidence type="ECO:0000313" key="17">
    <source>
        <dbReference type="EMBL" id="KEK22648.1"/>
    </source>
</evidence>
<dbReference type="InterPro" id="IPR005311">
    <property type="entry name" value="PBP_dimer"/>
</dbReference>
<comment type="subcellular location">
    <subcellularLocation>
        <location evidence="2">Cell membrane</location>
    </subcellularLocation>
    <subcellularLocation>
        <location evidence="1">Membrane</location>
        <topology evidence="1">Single-pass membrane protein</topology>
    </subcellularLocation>
</comment>
<keyword evidence="6" id="KW-1003">Cell membrane</keyword>
<dbReference type="InterPro" id="IPR050515">
    <property type="entry name" value="Beta-lactam/transpept"/>
</dbReference>
<evidence type="ECO:0000259" key="15">
    <source>
        <dbReference type="Pfam" id="PF00905"/>
    </source>
</evidence>
<dbReference type="InterPro" id="IPR001460">
    <property type="entry name" value="PCN-bd_Tpept"/>
</dbReference>
<dbReference type="GO" id="GO:0008360">
    <property type="term" value="P:regulation of cell shape"/>
    <property type="evidence" value="ECO:0007669"/>
    <property type="project" value="UniProtKB-KW"/>
</dbReference>
<dbReference type="Pfam" id="PF00905">
    <property type="entry name" value="Transpeptidase"/>
    <property type="match status" value="1"/>
</dbReference>
<dbReference type="InterPro" id="IPR012338">
    <property type="entry name" value="Beta-lactam/transpept-like"/>
</dbReference>
<dbReference type="PANTHER" id="PTHR30627:SF2">
    <property type="entry name" value="PEPTIDOGLYCAN D,D-TRANSPEPTIDASE MRDA"/>
    <property type="match status" value="1"/>
</dbReference>
<dbReference type="eggNOG" id="COG0768">
    <property type="taxonomic scope" value="Bacteria"/>
</dbReference>
<evidence type="ECO:0000313" key="18">
    <source>
        <dbReference type="Proteomes" id="UP000027778"/>
    </source>
</evidence>
<evidence type="ECO:0000256" key="13">
    <source>
        <dbReference type="ARBA" id="ARBA00034000"/>
    </source>
</evidence>
<dbReference type="Gene3D" id="3.40.710.10">
    <property type="entry name" value="DD-peptidase/beta-lactamase superfamily"/>
    <property type="match status" value="1"/>
</dbReference>
<dbReference type="GO" id="GO:0008658">
    <property type="term" value="F:penicillin binding"/>
    <property type="evidence" value="ECO:0007669"/>
    <property type="project" value="InterPro"/>
</dbReference>
<dbReference type="SUPFAM" id="SSF56601">
    <property type="entry name" value="beta-lactamase/transpeptidase-like"/>
    <property type="match status" value="1"/>
</dbReference>
<evidence type="ECO:0000256" key="11">
    <source>
        <dbReference type="ARBA" id="ARBA00023136"/>
    </source>
</evidence>
<dbReference type="UniPathway" id="UPA00219"/>
<evidence type="ECO:0000256" key="8">
    <source>
        <dbReference type="ARBA" id="ARBA00022960"/>
    </source>
</evidence>
<dbReference type="PANTHER" id="PTHR30627">
    <property type="entry name" value="PEPTIDOGLYCAN D,D-TRANSPEPTIDASE"/>
    <property type="match status" value="1"/>
</dbReference>
<dbReference type="SUPFAM" id="SSF56519">
    <property type="entry name" value="Penicillin binding protein dimerisation domain"/>
    <property type="match status" value="1"/>
</dbReference>
<comment type="pathway">
    <text evidence="3">Cell wall biogenesis; peptidoglycan biosynthesis.</text>
</comment>
<protein>
    <recommendedName>
        <fullName evidence="5">serine-type D-Ala-D-Ala carboxypeptidase</fullName>
        <ecNumber evidence="5">3.4.16.4</ecNumber>
    </recommendedName>
</protein>
<keyword evidence="7 14" id="KW-0812">Transmembrane</keyword>
<evidence type="ECO:0000256" key="4">
    <source>
        <dbReference type="ARBA" id="ARBA00007171"/>
    </source>
</evidence>
<evidence type="ECO:0000256" key="5">
    <source>
        <dbReference type="ARBA" id="ARBA00012448"/>
    </source>
</evidence>
<organism evidence="17 18">
    <name type="scientific">Bacillus gaemokensis</name>
    <dbReference type="NCBI Taxonomy" id="574375"/>
    <lineage>
        <taxon>Bacteria</taxon>
        <taxon>Bacillati</taxon>
        <taxon>Bacillota</taxon>
        <taxon>Bacilli</taxon>
        <taxon>Bacillales</taxon>
        <taxon>Bacillaceae</taxon>
        <taxon>Bacillus</taxon>
        <taxon>Bacillus cereus group</taxon>
    </lineage>
</organism>
<evidence type="ECO:0000259" key="16">
    <source>
        <dbReference type="Pfam" id="PF03717"/>
    </source>
</evidence>
<keyword evidence="10 14" id="KW-1133">Transmembrane helix</keyword>
<sequence length="592" mass="65856">MVHIQQKRWMILTTFFMIGVILTLLFQTGFISLAITTSPAERGKIIDRNGIILATNKKGNSLYYLWNSECPTAKETTDLVNFLNQFSATFHHDIPINEIKTQLQESCQHHNEKKILLYSNVTERELAYINKNKLQNFIVKNESIRVYPQHEIGSQVVGYVDNIKEKTHSNSVPVGANGIELQYENELKGIPKKNIILKISDKKYSWNIQKTKSGKDIQLSLDSKLQQKTEEVLKSQINTTPNANDGYAVAMNVKTGEILAMANSSVFDPNILNTNIALTKSKQLKILSQNKTIQKLKYGDSYVNMGSTIKPLTILMGLNEKLIQPSDTYLDQGSFHYNDENNIKNDPGTPTGEITPSQAIMNSSNTFMTAKVAIPLFNQNNGNLEKVSTIWTSYLEKFGLRSKTGIDLPFEEGSKYELHNAGDFENGISALLNASWGGNEVHTPLQLVQYAATLANKGIKYKPQIVNAIINNHGTMLKEFKPIAESSNHYPTIFWDVLRNGMSNNIQEIKDLPFDVAGKTGTTSSPNKQDKIVNHSLFIAYAPATNPQIAISVIIPGGDFGGKSAAPVAANILSAWDILQKENKSKETGSIQ</sequence>
<feature type="domain" description="Penicillin-binding protein transpeptidase" evidence="15">
    <location>
        <begin position="246"/>
        <end position="573"/>
    </location>
</feature>
<evidence type="ECO:0000256" key="10">
    <source>
        <dbReference type="ARBA" id="ARBA00022989"/>
    </source>
</evidence>
<dbReference type="GO" id="GO:0071555">
    <property type="term" value="P:cell wall organization"/>
    <property type="evidence" value="ECO:0007669"/>
    <property type="project" value="UniProtKB-KW"/>
</dbReference>
<dbReference type="GO" id="GO:0071972">
    <property type="term" value="F:peptidoglycan L,D-transpeptidase activity"/>
    <property type="evidence" value="ECO:0007669"/>
    <property type="project" value="TreeGrafter"/>
</dbReference>
<comment type="catalytic activity">
    <reaction evidence="13">
        <text>Preferential cleavage: (Ac)2-L-Lys-D-Ala-|-D-Ala. Also transpeptidation of peptidyl-alanyl moieties that are N-acyl substituents of D-alanine.</text>
        <dbReference type="EC" id="3.4.16.4"/>
    </reaction>
</comment>
<evidence type="ECO:0000256" key="1">
    <source>
        <dbReference type="ARBA" id="ARBA00004167"/>
    </source>
</evidence>
<dbReference type="GO" id="GO:0009252">
    <property type="term" value="P:peptidoglycan biosynthetic process"/>
    <property type="evidence" value="ECO:0007669"/>
    <property type="project" value="UniProtKB-UniPathway"/>
</dbReference>
<evidence type="ECO:0000256" key="9">
    <source>
        <dbReference type="ARBA" id="ARBA00022984"/>
    </source>
</evidence>
<proteinExistence type="inferred from homology"/>
<keyword evidence="11 14" id="KW-0472">Membrane</keyword>
<comment type="caution">
    <text evidence="17">The sequence shown here is derived from an EMBL/GenBank/DDBJ whole genome shotgun (WGS) entry which is preliminary data.</text>
</comment>
<dbReference type="GO" id="GO:0009002">
    <property type="term" value="F:serine-type D-Ala-D-Ala carboxypeptidase activity"/>
    <property type="evidence" value="ECO:0007669"/>
    <property type="project" value="UniProtKB-EC"/>
</dbReference>
<keyword evidence="9" id="KW-0573">Peptidoglycan synthesis</keyword>
<dbReference type="AlphaFoldDB" id="A0A073KJZ1"/>
<gene>
    <name evidence="17" type="ORF">BAGA_16900</name>
</gene>
<evidence type="ECO:0000256" key="12">
    <source>
        <dbReference type="ARBA" id="ARBA00023316"/>
    </source>
</evidence>
<dbReference type="STRING" id="574375.AZF08_14515"/>
<reference evidence="17 18" key="1">
    <citation type="submission" date="2014-06" db="EMBL/GenBank/DDBJ databases">
        <title>Draft genome sequence of Bacillus gaemokensis JCM 15801 (MCCC 1A00707).</title>
        <authorList>
            <person name="Lai Q."/>
            <person name="Liu Y."/>
            <person name="Shao Z."/>
        </authorList>
    </citation>
    <scope>NUCLEOTIDE SEQUENCE [LARGE SCALE GENOMIC DNA]</scope>
    <source>
        <strain evidence="17 18">JCM 15801</strain>
    </source>
</reference>
<feature type="domain" description="Penicillin-binding protein dimerisation" evidence="16">
    <location>
        <begin position="38"/>
        <end position="197"/>
    </location>
</feature>
<dbReference type="RefSeq" id="WP_033677036.1">
    <property type="nucleotide sequence ID" value="NZ_JOTM01000027.1"/>
</dbReference>
<feature type="transmembrane region" description="Helical" evidence="14">
    <location>
        <begin position="12"/>
        <end position="35"/>
    </location>
</feature>
<evidence type="ECO:0000256" key="14">
    <source>
        <dbReference type="SAM" id="Phobius"/>
    </source>
</evidence>
<dbReference type="EMBL" id="JOTM01000027">
    <property type="protein sequence ID" value="KEK22648.1"/>
    <property type="molecule type" value="Genomic_DNA"/>
</dbReference>
<keyword evidence="18" id="KW-1185">Reference proteome</keyword>
<dbReference type="GO" id="GO:0005886">
    <property type="term" value="C:plasma membrane"/>
    <property type="evidence" value="ECO:0007669"/>
    <property type="project" value="UniProtKB-SubCell"/>
</dbReference>
<dbReference type="EC" id="3.4.16.4" evidence="5"/>
<name>A0A073KJZ1_9BACI</name>
<dbReference type="InterPro" id="IPR036138">
    <property type="entry name" value="PBP_dimer_sf"/>
</dbReference>
<evidence type="ECO:0000256" key="2">
    <source>
        <dbReference type="ARBA" id="ARBA00004236"/>
    </source>
</evidence>
<dbReference type="Pfam" id="PF03717">
    <property type="entry name" value="PBP_dimer"/>
    <property type="match status" value="1"/>
</dbReference>
<dbReference type="Proteomes" id="UP000027778">
    <property type="component" value="Unassembled WGS sequence"/>
</dbReference>